<dbReference type="GO" id="GO:1904047">
    <property type="term" value="F:S-adenosyl-L-methionine binding"/>
    <property type="evidence" value="ECO:0007669"/>
    <property type="project" value="TreeGrafter"/>
</dbReference>
<dbReference type="GO" id="GO:0043565">
    <property type="term" value="F:sequence-specific DNA binding"/>
    <property type="evidence" value="ECO:0007669"/>
    <property type="project" value="TreeGrafter"/>
</dbReference>
<sequence>MKFGRKYVRNYVGNLFQQYKININTKICINIMEKLKFRKLEEPLLKWIGGKRKLLDNILPKFPEKIRHYHEMFVGGGSVLFRFLWLVKNKKIDVKKIYAYDSNEILIAFYKQVKDDYNKLYETIMKIKTAGEKCDKSEYYYYIRQSYNSTKEINIGRIAEFVYLNKTGFRGLYRLNKKGGFNVPYGNYKNPEIVNLEHLKNISEKIQNVEFICSDFEDIKNIKKNDFVYMDPPYVPEKKGGFVSYNKDGFTQEKHEALFKICNNLKCKWVLSNSNAETVKDALKKFNIQEIYARRAINSKNPEAKTKELIIYK</sequence>
<dbReference type="Gene3D" id="1.10.1020.10">
    <property type="entry name" value="Adenine-specific Methyltransferase, Domain 2"/>
    <property type="match status" value="1"/>
</dbReference>
<dbReference type="PIRSF" id="PIRSF000398">
    <property type="entry name" value="M_m6A_EcoRV"/>
    <property type="match status" value="1"/>
</dbReference>
<dbReference type="NCBIfam" id="TIGR00571">
    <property type="entry name" value="dam"/>
    <property type="match status" value="1"/>
</dbReference>
<reference evidence="7" key="1">
    <citation type="journal article" date="2020" name="Nature">
        <title>Giant virus diversity and host interactions through global metagenomics.</title>
        <authorList>
            <person name="Schulz F."/>
            <person name="Roux S."/>
            <person name="Paez-Espino D."/>
            <person name="Jungbluth S."/>
            <person name="Walsh D.A."/>
            <person name="Denef V.J."/>
            <person name="McMahon K.D."/>
            <person name="Konstantinidis K.T."/>
            <person name="Eloe-Fadrosh E.A."/>
            <person name="Kyrpides N.C."/>
            <person name="Woyke T."/>
        </authorList>
    </citation>
    <scope>NUCLEOTIDE SEQUENCE</scope>
    <source>
        <strain evidence="7">GVMAG-M-3300024261-37</strain>
    </source>
</reference>
<dbReference type="PROSITE" id="PS00092">
    <property type="entry name" value="N6_MTASE"/>
    <property type="match status" value="1"/>
</dbReference>
<proteinExistence type="inferred from homology"/>
<dbReference type="Gene3D" id="3.40.50.150">
    <property type="entry name" value="Vaccinia Virus protein VP39"/>
    <property type="match status" value="1"/>
</dbReference>
<dbReference type="GO" id="GO:0032259">
    <property type="term" value="P:methylation"/>
    <property type="evidence" value="ECO:0007669"/>
    <property type="project" value="UniProtKB-KW"/>
</dbReference>
<dbReference type="AlphaFoldDB" id="A0A6C0ITW8"/>
<dbReference type="PANTHER" id="PTHR30481">
    <property type="entry name" value="DNA ADENINE METHYLASE"/>
    <property type="match status" value="1"/>
</dbReference>
<dbReference type="EMBL" id="MN740238">
    <property type="protein sequence ID" value="QHT95267.1"/>
    <property type="molecule type" value="Genomic_DNA"/>
</dbReference>
<evidence type="ECO:0000256" key="6">
    <source>
        <dbReference type="ARBA" id="ARBA00047942"/>
    </source>
</evidence>
<dbReference type="EC" id="2.1.1.72" evidence="2"/>
<evidence type="ECO:0000313" key="7">
    <source>
        <dbReference type="EMBL" id="QHT95267.1"/>
    </source>
</evidence>
<name>A0A6C0ITW8_9ZZZZ</name>
<comment type="catalytic activity">
    <reaction evidence="6">
        <text>a 2'-deoxyadenosine in DNA + S-adenosyl-L-methionine = an N(6)-methyl-2'-deoxyadenosine in DNA + S-adenosyl-L-homocysteine + H(+)</text>
        <dbReference type="Rhea" id="RHEA:15197"/>
        <dbReference type="Rhea" id="RHEA-COMP:12418"/>
        <dbReference type="Rhea" id="RHEA-COMP:12419"/>
        <dbReference type="ChEBI" id="CHEBI:15378"/>
        <dbReference type="ChEBI" id="CHEBI:57856"/>
        <dbReference type="ChEBI" id="CHEBI:59789"/>
        <dbReference type="ChEBI" id="CHEBI:90615"/>
        <dbReference type="ChEBI" id="CHEBI:90616"/>
        <dbReference type="EC" id="2.1.1.72"/>
    </reaction>
</comment>
<keyword evidence="4" id="KW-0808">Transferase</keyword>
<evidence type="ECO:0000256" key="2">
    <source>
        <dbReference type="ARBA" id="ARBA00011900"/>
    </source>
</evidence>
<comment type="similarity">
    <text evidence="1">Belongs to the N(4)/N(6)-methyltransferase family.</text>
</comment>
<dbReference type="GO" id="GO:0009007">
    <property type="term" value="F:site-specific DNA-methyltransferase (adenine-specific) activity"/>
    <property type="evidence" value="ECO:0007669"/>
    <property type="project" value="UniProtKB-EC"/>
</dbReference>
<dbReference type="PANTHER" id="PTHR30481:SF3">
    <property type="entry name" value="DNA ADENINE METHYLASE"/>
    <property type="match status" value="1"/>
</dbReference>
<dbReference type="SUPFAM" id="SSF53335">
    <property type="entry name" value="S-adenosyl-L-methionine-dependent methyltransferases"/>
    <property type="match status" value="1"/>
</dbReference>
<dbReference type="InterPro" id="IPR012263">
    <property type="entry name" value="M_m6A_EcoRV"/>
</dbReference>
<dbReference type="InterPro" id="IPR029063">
    <property type="entry name" value="SAM-dependent_MTases_sf"/>
</dbReference>
<dbReference type="GO" id="GO:0006298">
    <property type="term" value="P:mismatch repair"/>
    <property type="evidence" value="ECO:0007669"/>
    <property type="project" value="TreeGrafter"/>
</dbReference>
<evidence type="ECO:0000256" key="5">
    <source>
        <dbReference type="ARBA" id="ARBA00022691"/>
    </source>
</evidence>
<dbReference type="Pfam" id="PF02086">
    <property type="entry name" value="MethyltransfD12"/>
    <property type="match status" value="1"/>
</dbReference>
<dbReference type="PRINTS" id="PR00505">
    <property type="entry name" value="D12N6MTFRASE"/>
</dbReference>
<evidence type="ECO:0000256" key="3">
    <source>
        <dbReference type="ARBA" id="ARBA00022603"/>
    </source>
</evidence>
<protein>
    <recommendedName>
        <fullName evidence="2">site-specific DNA-methyltransferase (adenine-specific)</fullName>
        <ecNumber evidence="2">2.1.1.72</ecNumber>
    </recommendedName>
</protein>
<keyword evidence="5" id="KW-0949">S-adenosyl-L-methionine</keyword>
<organism evidence="7">
    <name type="scientific">viral metagenome</name>
    <dbReference type="NCBI Taxonomy" id="1070528"/>
    <lineage>
        <taxon>unclassified sequences</taxon>
        <taxon>metagenomes</taxon>
        <taxon>organismal metagenomes</taxon>
    </lineage>
</organism>
<dbReference type="InterPro" id="IPR012327">
    <property type="entry name" value="MeTrfase_D12"/>
</dbReference>
<dbReference type="InterPro" id="IPR023095">
    <property type="entry name" value="Ade_MeTrfase_dom_2"/>
</dbReference>
<dbReference type="InterPro" id="IPR002052">
    <property type="entry name" value="DNA_methylase_N6_adenine_CS"/>
</dbReference>
<keyword evidence="3" id="KW-0489">Methyltransferase</keyword>
<accession>A0A6C0ITW8</accession>
<evidence type="ECO:0000256" key="1">
    <source>
        <dbReference type="ARBA" id="ARBA00006594"/>
    </source>
</evidence>
<dbReference type="GO" id="GO:0009307">
    <property type="term" value="P:DNA restriction-modification system"/>
    <property type="evidence" value="ECO:0007669"/>
    <property type="project" value="InterPro"/>
</dbReference>
<evidence type="ECO:0000256" key="4">
    <source>
        <dbReference type="ARBA" id="ARBA00022679"/>
    </source>
</evidence>